<dbReference type="PANTHER" id="PTHR11439:SF498">
    <property type="entry name" value="DNAK FAMILY PROTEIN"/>
    <property type="match status" value="1"/>
</dbReference>
<gene>
    <name evidence="2" type="ORF">Scaly_1624700</name>
</gene>
<dbReference type="CDD" id="cd09272">
    <property type="entry name" value="RNase_HI_RT_Ty1"/>
    <property type="match status" value="1"/>
</dbReference>
<proteinExistence type="predicted"/>
<accession>A0AAW2PB08</accession>
<feature type="domain" description="Retrovirus-related Pol polyprotein from transposon TNT 1-94-like beta-barrel" evidence="1">
    <location>
        <begin position="70"/>
        <end position="118"/>
    </location>
</feature>
<dbReference type="PANTHER" id="PTHR11439">
    <property type="entry name" value="GAG-POL-RELATED RETROTRANSPOSON"/>
    <property type="match status" value="1"/>
</dbReference>
<protein>
    <submittedName>
        <fullName evidence="2">Retrovirus-related Pol polyprotein from transposon RE1</fullName>
    </submittedName>
</protein>
<evidence type="ECO:0000259" key="1">
    <source>
        <dbReference type="Pfam" id="PF22936"/>
    </source>
</evidence>
<reference evidence="2" key="2">
    <citation type="journal article" date="2024" name="Plant">
        <title>Genomic evolution and insights into agronomic trait innovations of Sesamum species.</title>
        <authorList>
            <person name="Miao H."/>
            <person name="Wang L."/>
            <person name="Qu L."/>
            <person name="Liu H."/>
            <person name="Sun Y."/>
            <person name="Le M."/>
            <person name="Wang Q."/>
            <person name="Wei S."/>
            <person name="Zheng Y."/>
            <person name="Lin W."/>
            <person name="Duan Y."/>
            <person name="Cao H."/>
            <person name="Xiong S."/>
            <person name="Wang X."/>
            <person name="Wei L."/>
            <person name="Li C."/>
            <person name="Ma Q."/>
            <person name="Ju M."/>
            <person name="Zhao R."/>
            <person name="Li G."/>
            <person name="Mu C."/>
            <person name="Tian Q."/>
            <person name="Mei H."/>
            <person name="Zhang T."/>
            <person name="Gao T."/>
            <person name="Zhang H."/>
        </authorList>
    </citation>
    <scope>NUCLEOTIDE SEQUENCE</scope>
    <source>
        <strain evidence="2">KEN8</strain>
    </source>
</reference>
<reference evidence="2" key="1">
    <citation type="submission" date="2020-06" db="EMBL/GenBank/DDBJ databases">
        <authorList>
            <person name="Li T."/>
            <person name="Hu X."/>
            <person name="Zhang T."/>
            <person name="Song X."/>
            <person name="Zhang H."/>
            <person name="Dai N."/>
            <person name="Sheng W."/>
            <person name="Hou X."/>
            <person name="Wei L."/>
        </authorList>
    </citation>
    <scope>NUCLEOTIDE SEQUENCE</scope>
    <source>
        <strain evidence="2">KEN8</strain>
        <tissue evidence="2">Leaf</tissue>
    </source>
</reference>
<dbReference type="AlphaFoldDB" id="A0AAW2PB08"/>
<dbReference type="InterPro" id="IPR054722">
    <property type="entry name" value="PolX-like_BBD"/>
</dbReference>
<sequence>MPNISADMKGVFGDTTSPAFFEAIRQELLKLMKGKMVQDPLQVNFAHTTDDFAGNGCVFGSIDANVLDFWIVDTGATSHMCARLNVLSNPRSPSHKTVVHLPDGSSQPVESLGDVTLHDHLTLIDDLKTSKIIGVGRELGCSLCLYSIATGIRFDNASGVVLSLLDRYRHLIRRLLYLGFSRLDVSFVVQQLSQFLQHPREPHYDAAMHLLRYLKGTSTLGRFFTASTSLHLRAYSDSDWASCPDTRWSITGYCIFLGGALVSWKSKKQATVSQSSAEGSIAYGLNCLRAVVDQLPSPGLWCYRSSLNPFLV</sequence>
<evidence type="ECO:0000313" key="2">
    <source>
        <dbReference type="EMBL" id="KAL0352360.1"/>
    </source>
</evidence>
<dbReference type="EMBL" id="JACGWM010000009">
    <property type="protein sequence ID" value="KAL0352360.1"/>
    <property type="molecule type" value="Genomic_DNA"/>
</dbReference>
<dbReference type="Pfam" id="PF22936">
    <property type="entry name" value="Pol_BBD"/>
    <property type="match status" value="1"/>
</dbReference>
<organism evidence="2">
    <name type="scientific">Sesamum calycinum</name>
    <dbReference type="NCBI Taxonomy" id="2727403"/>
    <lineage>
        <taxon>Eukaryota</taxon>
        <taxon>Viridiplantae</taxon>
        <taxon>Streptophyta</taxon>
        <taxon>Embryophyta</taxon>
        <taxon>Tracheophyta</taxon>
        <taxon>Spermatophyta</taxon>
        <taxon>Magnoliopsida</taxon>
        <taxon>eudicotyledons</taxon>
        <taxon>Gunneridae</taxon>
        <taxon>Pentapetalae</taxon>
        <taxon>asterids</taxon>
        <taxon>lamiids</taxon>
        <taxon>Lamiales</taxon>
        <taxon>Pedaliaceae</taxon>
        <taxon>Sesamum</taxon>
    </lineage>
</organism>
<name>A0AAW2PB08_9LAMI</name>
<comment type="caution">
    <text evidence="2">The sequence shown here is derived from an EMBL/GenBank/DDBJ whole genome shotgun (WGS) entry which is preliminary data.</text>
</comment>